<dbReference type="SUPFAM" id="SSF51556">
    <property type="entry name" value="Metallo-dependent hydrolases"/>
    <property type="match status" value="1"/>
</dbReference>
<sequence length="324" mass="34790">MDRIALDCHAHLAPIVPERLAGLPGVEWFPGEPRLLLDGKVTLGTPAVFRPEALVAWMDANRIARAWFSVPPPMYRANLDEVAARQWCDYVNPALLAIGAPHAGRLAPSFLLPVRHPALAAEIVRGFAPRGARFAMAAGHAASGLLLSDAAYEPLWEALDEASAFLLLHPTAGQDPRLDPFFLHNLLGGPGETALAAAHLAMSRVIERFPRIRFILSHGGGSAAMVAGRLSRGQAVRRPGAETGAPPMTTAFRHFLVDCITHSEAALDLVAETFGRDHVLFGSDWPFSMGLTEPHAQLARVAPALRGQIMAADPERQPADLSVP</sequence>
<name>A0A1M6LU18_9PROT</name>
<dbReference type="PANTHER" id="PTHR21240:SF28">
    <property type="entry name" value="ISO-OROTATE DECARBOXYLASE (EUROFUNG)"/>
    <property type="match status" value="1"/>
</dbReference>
<dbReference type="Pfam" id="PF04909">
    <property type="entry name" value="Amidohydro_2"/>
    <property type="match status" value="1"/>
</dbReference>
<dbReference type="GO" id="GO:0016831">
    <property type="term" value="F:carboxy-lyase activity"/>
    <property type="evidence" value="ECO:0007669"/>
    <property type="project" value="InterPro"/>
</dbReference>
<organism evidence="3 4">
    <name type="scientific">Muricoccus roseus</name>
    <dbReference type="NCBI Taxonomy" id="198092"/>
    <lineage>
        <taxon>Bacteria</taxon>
        <taxon>Pseudomonadati</taxon>
        <taxon>Pseudomonadota</taxon>
        <taxon>Alphaproteobacteria</taxon>
        <taxon>Acetobacterales</taxon>
        <taxon>Roseomonadaceae</taxon>
        <taxon>Muricoccus</taxon>
    </lineage>
</organism>
<dbReference type="EMBL" id="FQZF01000019">
    <property type="protein sequence ID" value="SHJ74679.1"/>
    <property type="molecule type" value="Genomic_DNA"/>
</dbReference>
<dbReference type="AlphaFoldDB" id="A0A1M6LU18"/>
<dbReference type="GO" id="GO:0016787">
    <property type="term" value="F:hydrolase activity"/>
    <property type="evidence" value="ECO:0007669"/>
    <property type="project" value="InterPro"/>
</dbReference>
<dbReference type="InterPro" id="IPR032466">
    <property type="entry name" value="Metal_Hydrolase"/>
</dbReference>
<gene>
    <name evidence="3" type="ORF">SAMN02745194_03269</name>
</gene>
<dbReference type="STRING" id="198092.SAMN02745194_03269"/>
<dbReference type="PANTHER" id="PTHR21240">
    <property type="entry name" value="2-AMINO-3-CARBOXYLMUCONATE-6-SEMIALDEHYDE DECARBOXYLASE"/>
    <property type="match status" value="1"/>
</dbReference>
<dbReference type="Gene3D" id="3.20.20.140">
    <property type="entry name" value="Metal-dependent hydrolases"/>
    <property type="match status" value="1"/>
</dbReference>
<dbReference type="GO" id="GO:0019748">
    <property type="term" value="P:secondary metabolic process"/>
    <property type="evidence" value="ECO:0007669"/>
    <property type="project" value="TreeGrafter"/>
</dbReference>
<reference evidence="3 4" key="1">
    <citation type="submission" date="2016-11" db="EMBL/GenBank/DDBJ databases">
        <authorList>
            <person name="Jaros S."/>
            <person name="Januszkiewicz K."/>
            <person name="Wedrychowicz H."/>
        </authorList>
    </citation>
    <scope>NUCLEOTIDE SEQUENCE [LARGE SCALE GENOMIC DNA]</scope>
    <source>
        <strain evidence="3 4">DSM 14916</strain>
    </source>
</reference>
<protein>
    <submittedName>
        <fullName evidence="3">Aminocarboxymuconate-semialdehyde decarboxylase</fullName>
    </submittedName>
</protein>
<dbReference type="OrthoDB" id="9799024at2"/>
<evidence type="ECO:0000256" key="1">
    <source>
        <dbReference type="ARBA" id="ARBA00023239"/>
    </source>
</evidence>
<evidence type="ECO:0000259" key="2">
    <source>
        <dbReference type="Pfam" id="PF04909"/>
    </source>
</evidence>
<keyword evidence="4" id="KW-1185">Reference proteome</keyword>
<evidence type="ECO:0000313" key="3">
    <source>
        <dbReference type="EMBL" id="SHJ74679.1"/>
    </source>
</evidence>
<dbReference type="RefSeq" id="WP_073136605.1">
    <property type="nucleotide sequence ID" value="NZ_FQZF01000019.1"/>
</dbReference>
<dbReference type="Proteomes" id="UP000184387">
    <property type="component" value="Unassembled WGS sequence"/>
</dbReference>
<feature type="domain" description="Amidohydrolase-related" evidence="2">
    <location>
        <begin position="7"/>
        <end position="301"/>
    </location>
</feature>
<accession>A0A1M6LU18</accession>
<dbReference type="GO" id="GO:0005737">
    <property type="term" value="C:cytoplasm"/>
    <property type="evidence" value="ECO:0007669"/>
    <property type="project" value="TreeGrafter"/>
</dbReference>
<proteinExistence type="predicted"/>
<dbReference type="InterPro" id="IPR032465">
    <property type="entry name" value="ACMSD"/>
</dbReference>
<evidence type="ECO:0000313" key="4">
    <source>
        <dbReference type="Proteomes" id="UP000184387"/>
    </source>
</evidence>
<dbReference type="InterPro" id="IPR006680">
    <property type="entry name" value="Amidohydro-rel"/>
</dbReference>
<keyword evidence="1" id="KW-0456">Lyase</keyword>